<evidence type="ECO:0000313" key="7">
    <source>
        <dbReference type="Proteomes" id="UP000246352"/>
    </source>
</evidence>
<accession>A0A317PKL2</accession>
<dbReference type="OrthoDB" id="9813247at2"/>
<dbReference type="PIRSF" id="PIRSF031804">
    <property type="entry name" value="UCP031804"/>
    <property type="match status" value="1"/>
</dbReference>
<feature type="domain" description="DUF1232" evidence="5">
    <location>
        <begin position="60"/>
        <end position="95"/>
    </location>
</feature>
<dbReference type="InterPro" id="IPR010652">
    <property type="entry name" value="DUF1232"/>
</dbReference>
<comment type="subcellular location">
    <subcellularLocation>
        <location evidence="1">Endomembrane system</location>
        <topology evidence="1">Multi-pass membrane protein</topology>
    </subcellularLocation>
</comment>
<evidence type="ECO:0000313" key="6">
    <source>
        <dbReference type="EMBL" id="PWV98277.1"/>
    </source>
</evidence>
<reference evidence="6 7" key="1">
    <citation type="submission" date="2018-05" db="EMBL/GenBank/DDBJ databases">
        <title>Genomic Encyclopedia of Type Strains, Phase IV (KMG-IV): sequencing the most valuable type-strain genomes for metagenomic binning, comparative biology and taxonomic classification.</title>
        <authorList>
            <person name="Goeker M."/>
        </authorList>
    </citation>
    <scope>NUCLEOTIDE SEQUENCE [LARGE SCALE GENOMIC DNA]</scope>
    <source>
        <strain evidence="6 7">DSM 16791</strain>
    </source>
</reference>
<evidence type="ECO:0000256" key="2">
    <source>
        <dbReference type="ARBA" id="ARBA00022692"/>
    </source>
</evidence>
<keyword evidence="3" id="KW-1133">Transmembrane helix</keyword>
<evidence type="ECO:0000259" key="5">
    <source>
        <dbReference type="Pfam" id="PF06803"/>
    </source>
</evidence>
<keyword evidence="7" id="KW-1185">Reference proteome</keyword>
<keyword evidence="4" id="KW-0472">Membrane</keyword>
<comment type="caution">
    <text evidence="6">The sequence shown here is derived from an EMBL/GenBank/DDBJ whole genome shotgun (WGS) entry which is preliminary data.</text>
</comment>
<dbReference type="EMBL" id="QGTR01000005">
    <property type="protein sequence ID" value="PWV98277.1"/>
    <property type="molecule type" value="Genomic_DNA"/>
</dbReference>
<gene>
    <name evidence="6" type="ORF">DFR52_105258</name>
</gene>
<dbReference type="InterPro" id="IPR016983">
    <property type="entry name" value="UCP031804"/>
</dbReference>
<name>A0A317PKL2_9HYPH</name>
<dbReference type="RefSeq" id="WP_110033691.1">
    <property type="nucleotide sequence ID" value="NZ_QGTR01000005.1"/>
</dbReference>
<keyword evidence="2" id="KW-0812">Transmembrane</keyword>
<evidence type="ECO:0000256" key="3">
    <source>
        <dbReference type="ARBA" id="ARBA00022989"/>
    </source>
</evidence>
<sequence>MSTIEGEILGPEARVDDAQEQKVRAGFWRTLTRAASQIQFAEDVVAGYYCALDPKTPARARAILFGALAYFVLPADAVPDFLAFIGFSDDLAVLTMAIATVRGHMTEAHKAAARKALAQMRGEGTGRPGTSGPD</sequence>
<dbReference type="GO" id="GO:0012505">
    <property type="term" value="C:endomembrane system"/>
    <property type="evidence" value="ECO:0007669"/>
    <property type="project" value="UniProtKB-SubCell"/>
</dbReference>
<dbReference type="AlphaFoldDB" id="A0A317PKL2"/>
<proteinExistence type="predicted"/>
<dbReference type="Pfam" id="PF06803">
    <property type="entry name" value="DUF1232"/>
    <property type="match status" value="1"/>
</dbReference>
<protein>
    <submittedName>
        <fullName evidence="6">Uncharacterized membrane protein YkvA (DUF1232 family)</fullName>
    </submittedName>
</protein>
<evidence type="ECO:0000256" key="4">
    <source>
        <dbReference type="ARBA" id="ARBA00023136"/>
    </source>
</evidence>
<organism evidence="6 7">
    <name type="scientific">Hoeflea marina</name>
    <dbReference type="NCBI Taxonomy" id="274592"/>
    <lineage>
        <taxon>Bacteria</taxon>
        <taxon>Pseudomonadati</taxon>
        <taxon>Pseudomonadota</taxon>
        <taxon>Alphaproteobacteria</taxon>
        <taxon>Hyphomicrobiales</taxon>
        <taxon>Rhizobiaceae</taxon>
        <taxon>Hoeflea</taxon>
    </lineage>
</organism>
<dbReference type="Proteomes" id="UP000246352">
    <property type="component" value="Unassembled WGS sequence"/>
</dbReference>
<evidence type="ECO:0000256" key="1">
    <source>
        <dbReference type="ARBA" id="ARBA00004127"/>
    </source>
</evidence>